<dbReference type="SMART" id="SM00342">
    <property type="entry name" value="HTH_ARAC"/>
    <property type="match status" value="1"/>
</dbReference>
<sequence>MTQPSQERMILVGANEPLPEDHFWFDGEGFSVYAAKQPRSTWQEHVHDCVQVTVGLEPAHMHAEWRATGKLRQSKEFIGNAVSVIPARISHKTLWQRRAALIHIYIREEFLLRLASDVLQRDSLELQTTYLVRDLLIEELARSLYLESEGGHLNAAVASAAVMTLCVRLLRAYSVRKGEAPYATGGLGPTRERRVREYIEADLERDLSIQSLAGVVGLSPQHFAVLFRESTGFTPHQYVNHRRIACAQELLKKADVPLIEISMQCGFSSQSQFITTFRKLVGMTPGRFRSSLTASPS</sequence>
<dbReference type="InterPro" id="IPR020449">
    <property type="entry name" value="Tscrpt_reg_AraC-type_HTH"/>
</dbReference>
<evidence type="ECO:0000313" key="5">
    <source>
        <dbReference type="EMBL" id="MBB5061836.1"/>
    </source>
</evidence>
<evidence type="ECO:0000259" key="4">
    <source>
        <dbReference type="PROSITE" id="PS01124"/>
    </source>
</evidence>
<evidence type="ECO:0000256" key="1">
    <source>
        <dbReference type="ARBA" id="ARBA00023015"/>
    </source>
</evidence>
<dbReference type="InterPro" id="IPR018060">
    <property type="entry name" value="HTH_AraC"/>
</dbReference>
<dbReference type="Proteomes" id="UP000584867">
    <property type="component" value="Unassembled WGS sequence"/>
</dbReference>
<evidence type="ECO:0000313" key="6">
    <source>
        <dbReference type="Proteomes" id="UP000584867"/>
    </source>
</evidence>
<keyword evidence="1" id="KW-0805">Transcription regulation</keyword>
<dbReference type="Pfam" id="PF12833">
    <property type="entry name" value="HTH_18"/>
    <property type="match status" value="1"/>
</dbReference>
<gene>
    <name evidence="5" type="ORF">HDF15_000161</name>
</gene>
<dbReference type="PRINTS" id="PR00032">
    <property type="entry name" value="HTHARAC"/>
</dbReference>
<keyword evidence="2" id="KW-0238">DNA-binding</keyword>
<protein>
    <submittedName>
        <fullName evidence="5">AraC family transcriptional regulator</fullName>
    </submittedName>
</protein>
<evidence type="ECO:0000256" key="2">
    <source>
        <dbReference type="ARBA" id="ARBA00023125"/>
    </source>
</evidence>
<dbReference type="InterPro" id="IPR018062">
    <property type="entry name" value="HTH_AraC-typ_CS"/>
</dbReference>
<comment type="caution">
    <text evidence="5">The sequence shown here is derived from an EMBL/GenBank/DDBJ whole genome shotgun (WGS) entry which is preliminary data.</text>
</comment>
<dbReference type="AlphaFoldDB" id="A0A7W7ZKZ8"/>
<dbReference type="InterPro" id="IPR009057">
    <property type="entry name" value="Homeodomain-like_sf"/>
</dbReference>
<name>A0A7W7ZKZ8_9BACT</name>
<feature type="domain" description="HTH araC/xylS-type" evidence="4">
    <location>
        <begin position="193"/>
        <end position="291"/>
    </location>
</feature>
<dbReference type="Gene3D" id="1.10.10.60">
    <property type="entry name" value="Homeodomain-like"/>
    <property type="match status" value="2"/>
</dbReference>
<dbReference type="PROSITE" id="PS00041">
    <property type="entry name" value="HTH_ARAC_FAMILY_1"/>
    <property type="match status" value="1"/>
</dbReference>
<dbReference type="SUPFAM" id="SSF46689">
    <property type="entry name" value="Homeodomain-like"/>
    <property type="match status" value="2"/>
</dbReference>
<dbReference type="GO" id="GO:0003700">
    <property type="term" value="F:DNA-binding transcription factor activity"/>
    <property type="evidence" value="ECO:0007669"/>
    <property type="project" value="InterPro"/>
</dbReference>
<dbReference type="PANTHER" id="PTHR46796:SF6">
    <property type="entry name" value="ARAC SUBFAMILY"/>
    <property type="match status" value="1"/>
</dbReference>
<reference evidence="5 6" key="1">
    <citation type="submission" date="2020-08" db="EMBL/GenBank/DDBJ databases">
        <title>Genomic Encyclopedia of Type Strains, Phase IV (KMG-V): Genome sequencing to study the core and pangenomes of soil and plant-associated prokaryotes.</title>
        <authorList>
            <person name="Whitman W."/>
        </authorList>
    </citation>
    <scope>NUCLEOTIDE SEQUENCE [LARGE SCALE GENOMIC DNA]</scope>
    <source>
        <strain evidence="5 6">X5P3</strain>
    </source>
</reference>
<accession>A0A7W7ZKZ8</accession>
<proteinExistence type="predicted"/>
<dbReference type="GO" id="GO:0043565">
    <property type="term" value="F:sequence-specific DNA binding"/>
    <property type="evidence" value="ECO:0007669"/>
    <property type="project" value="InterPro"/>
</dbReference>
<dbReference type="EMBL" id="JACHIO010000001">
    <property type="protein sequence ID" value="MBB5061836.1"/>
    <property type="molecule type" value="Genomic_DNA"/>
</dbReference>
<organism evidence="5 6">
    <name type="scientific">Granulicella mallensis</name>
    <dbReference type="NCBI Taxonomy" id="940614"/>
    <lineage>
        <taxon>Bacteria</taxon>
        <taxon>Pseudomonadati</taxon>
        <taxon>Acidobacteriota</taxon>
        <taxon>Terriglobia</taxon>
        <taxon>Terriglobales</taxon>
        <taxon>Acidobacteriaceae</taxon>
        <taxon>Granulicella</taxon>
    </lineage>
</organism>
<dbReference type="RefSeq" id="WP_184252375.1">
    <property type="nucleotide sequence ID" value="NZ_JACHIO010000001.1"/>
</dbReference>
<dbReference type="PANTHER" id="PTHR46796">
    <property type="entry name" value="HTH-TYPE TRANSCRIPTIONAL ACTIVATOR RHAS-RELATED"/>
    <property type="match status" value="1"/>
</dbReference>
<evidence type="ECO:0000256" key="3">
    <source>
        <dbReference type="ARBA" id="ARBA00023163"/>
    </source>
</evidence>
<dbReference type="PROSITE" id="PS01124">
    <property type="entry name" value="HTH_ARAC_FAMILY_2"/>
    <property type="match status" value="1"/>
</dbReference>
<dbReference type="InterPro" id="IPR050204">
    <property type="entry name" value="AraC_XylS_family_regulators"/>
</dbReference>
<keyword evidence="3" id="KW-0804">Transcription</keyword>